<dbReference type="GO" id="GO:0005524">
    <property type="term" value="F:ATP binding"/>
    <property type="evidence" value="ECO:0007669"/>
    <property type="project" value="UniProtKB-KW"/>
</dbReference>
<evidence type="ECO:0000259" key="4">
    <source>
        <dbReference type="PROSITE" id="PS50893"/>
    </source>
</evidence>
<dbReference type="PANTHER" id="PTHR42939:SF1">
    <property type="entry name" value="ABC TRANSPORTER ATP-BINDING PROTEIN ALBC-RELATED"/>
    <property type="match status" value="1"/>
</dbReference>
<dbReference type="PROSITE" id="PS50893">
    <property type="entry name" value="ABC_TRANSPORTER_2"/>
    <property type="match status" value="1"/>
</dbReference>
<dbReference type="InterPro" id="IPR051782">
    <property type="entry name" value="ABC_Transporter_VariousFunc"/>
</dbReference>
<dbReference type="OrthoDB" id="9804819at2"/>
<evidence type="ECO:0000256" key="2">
    <source>
        <dbReference type="ARBA" id="ARBA00022741"/>
    </source>
</evidence>
<dbReference type="AlphaFoldDB" id="A0A6G1X7H1"/>
<dbReference type="Gene3D" id="3.40.50.300">
    <property type="entry name" value="P-loop containing nucleotide triphosphate hydrolases"/>
    <property type="match status" value="1"/>
</dbReference>
<evidence type="ECO:0000313" key="5">
    <source>
        <dbReference type="EMBL" id="MRG86856.1"/>
    </source>
</evidence>
<comment type="caution">
    <text evidence="5">The sequence shown here is derived from an EMBL/GenBank/DDBJ whole genome shotgun (WGS) entry which is preliminary data.</text>
</comment>
<accession>A0A6G1X7H1</accession>
<proteinExistence type="predicted"/>
<dbReference type="Pfam" id="PF00005">
    <property type="entry name" value="ABC_tran"/>
    <property type="match status" value="1"/>
</dbReference>
<reference evidence="5 6" key="1">
    <citation type="submission" date="2019-11" db="EMBL/GenBank/DDBJ databases">
        <authorList>
            <person name="Li J."/>
        </authorList>
    </citation>
    <scope>NUCLEOTIDE SEQUENCE [LARGE SCALE GENOMIC DNA]</scope>
    <source>
        <strain evidence="5 6">J4</strain>
    </source>
</reference>
<dbReference type="SMART" id="SM00382">
    <property type="entry name" value="AAA"/>
    <property type="match status" value="1"/>
</dbReference>
<feature type="domain" description="ABC transporter" evidence="4">
    <location>
        <begin position="2"/>
        <end position="230"/>
    </location>
</feature>
<dbReference type="InterPro" id="IPR003593">
    <property type="entry name" value="AAA+_ATPase"/>
</dbReference>
<dbReference type="SUPFAM" id="SSF52540">
    <property type="entry name" value="P-loop containing nucleoside triphosphate hydrolases"/>
    <property type="match status" value="1"/>
</dbReference>
<dbReference type="CDD" id="cd03230">
    <property type="entry name" value="ABC_DR_subfamily_A"/>
    <property type="match status" value="1"/>
</dbReference>
<evidence type="ECO:0000313" key="6">
    <source>
        <dbReference type="Proteomes" id="UP000480185"/>
    </source>
</evidence>
<sequence>MILLDQVGKEIKKKHILKSVSTQINQGESIGIVGPNGAGKSTFIKLIATIIKPDTGRILYKGNPIEKSVKAFRKQVGYIPQDIALFEDFTVKEQLSFWKSAVQLSVSDDYVQNMMASLDLHSVEHQKVKELSGGWKRKVNVCVGMLHNPDILLLDEPTAGVDLAAKDDLIQWLTSLHHAGKTLLIISHDWDVINRLCEKAMVFQQGELIFHDQLDRLNDIEQNLRLDHNHQELVKILKQRMN</sequence>
<dbReference type="InterPro" id="IPR027417">
    <property type="entry name" value="P-loop_NTPase"/>
</dbReference>
<protein>
    <submittedName>
        <fullName evidence="5">ATP-binding cassette domain-containing protein</fullName>
    </submittedName>
</protein>
<gene>
    <name evidence="5" type="ORF">GH754_11100</name>
</gene>
<name>A0A6G1X7H1_9BACI</name>
<dbReference type="GO" id="GO:0016887">
    <property type="term" value="F:ATP hydrolysis activity"/>
    <property type="evidence" value="ECO:0007669"/>
    <property type="project" value="InterPro"/>
</dbReference>
<keyword evidence="3 5" id="KW-0067">ATP-binding</keyword>
<dbReference type="InterPro" id="IPR003439">
    <property type="entry name" value="ABC_transporter-like_ATP-bd"/>
</dbReference>
<dbReference type="PANTHER" id="PTHR42939">
    <property type="entry name" value="ABC TRANSPORTER ATP-BINDING PROTEIN ALBC-RELATED"/>
    <property type="match status" value="1"/>
</dbReference>
<dbReference type="Proteomes" id="UP000480185">
    <property type="component" value="Unassembled WGS sequence"/>
</dbReference>
<dbReference type="RefSeq" id="WP_153728756.1">
    <property type="nucleotide sequence ID" value="NZ_WJNH01000006.1"/>
</dbReference>
<keyword evidence="1" id="KW-0813">Transport</keyword>
<dbReference type="PROSITE" id="PS00211">
    <property type="entry name" value="ABC_TRANSPORTER_1"/>
    <property type="match status" value="1"/>
</dbReference>
<dbReference type="InterPro" id="IPR017871">
    <property type="entry name" value="ABC_transporter-like_CS"/>
</dbReference>
<keyword evidence="2" id="KW-0547">Nucleotide-binding</keyword>
<dbReference type="EMBL" id="WJNH01000006">
    <property type="protein sequence ID" value="MRG86856.1"/>
    <property type="molecule type" value="Genomic_DNA"/>
</dbReference>
<evidence type="ECO:0000256" key="1">
    <source>
        <dbReference type="ARBA" id="ARBA00022448"/>
    </source>
</evidence>
<evidence type="ECO:0000256" key="3">
    <source>
        <dbReference type="ARBA" id="ARBA00022840"/>
    </source>
</evidence>
<keyword evidence="6" id="KW-1185">Reference proteome</keyword>
<organism evidence="5 6">
    <name type="scientific">Salinibacillus xinjiangensis</name>
    <dbReference type="NCBI Taxonomy" id="1229268"/>
    <lineage>
        <taxon>Bacteria</taxon>
        <taxon>Bacillati</taxon>
        <taxon>Bacillota</taxon>
        <taxon>Bacilli</taxon>
        <taxon>Bacillales</taxon>
        <taxon>Bacillaceae</taxon>
        <taxon>Salinibacillus</taxon>
    </lineage>
</organism>